<organism evidence="1 2">
    <name type="scientific">Shewanella sediminis (strain HAW-EB3)</name>
    <dbReference type="NCBI Taxonomy" id="425104"/>
    <lineage>
        <taxon>Bacteria</taxon>
        <taxon>Pseudomonadati</taxon>
        <taxon>Pseudomonadota</taxon>
        <taxon>Gammaproteobacteria</taxon>
        <taxon>Alteromonadales</taxon>
        <taxon>Shewanellaceae</taxon>
        <taxon>Shewanella</taxon>
    </lineage>
</organism>
<protein>
    <recommendedName>
        <fullName evidence="3">Sulfotransferase domain-containing protein</fullName>
    </recommendedName>
</protein>
<sequence>MKEIYLHVGYHKTGTTAIQNFMHRNKDLILSEGILYPLTGLSGAGHSKLANAFKGNEWDKVLKSLLPKENEIRQNIYALERGESSASLYMALKSEVAKSEVKKIVLSSECFLEWIDPQEVKEALAGINASIKIIFYFREPKQWIEAVYYQLIKDRYFRYSGEIEDLPQWEMLNYNAVLQDWALVFGRNNLIVRQYENTTCLEHGVITDFLNIIGLSEVNNFQYPTAVSDVNLGLHPLLIKLLKHTNKLNFSEKFHKRVLKFLYPISNWLIKVRS</sequence>
<dbReference type="eggNOG" id="ENOG5033B5H">
    <property type="taxonomic scope" value="Bacteria"/>
</dbReference>
<dbReference type="InterPro" id="IPR027417">
    <property type="entry name" value="P-loop_NTPase"/>
</dbReference>
<dbReference type="EMBL" id="CP000821">
    <property type="protein sequence ID" value="ABV37609.1"/>
    <property type="molecule type" value="Genomic_DNA"/>
</dbReference>
<evidence type="ECO:0008006" key="3">
    <source>
        <dbReference type="Google" id="ProtNLM"/>
    </source>
</evidence>
<dbReference type="STRING" id="425104.Ssed_3005"/>
<dbReference type="OrthoDB" id="547265at2"/>
<proteinExistence type="predicted"/>
<name>A8FXN6_SHESH</name>
<dbReference type="RefSeq" id="WP_012143339.1">
    <property type="nucleotide sequence ID" value="NC_009831.1"/>
</dbReference>
<dbReference type="HOGENOM" id="CLU_042139_0_0_6"/>
<evidence type="ECO:0000313" key="1">
    <source>
        <dbReference type="EMBL" id="ABV37609.1"/>
    </source>
</evidence>
<keyword evidence="2" id="KW-1185">Reference proteome</keyword>
<reference evidence="1 2" key="1">
    <citation type="submission" date="2007-08" db="EMBL/GenBank/DDBJ databases">
        <title>Complete sequence of Shewanella sediminis HAW-EB3.</title>
        <authorList>
            <consortium name="US DOE Joint Genome Institute"/>
            <person name="Copeland A."/>
            <person name="Lucas S."/>
            <person name="Lapidus A."/>
            <person name="Barry K."/>
            <person name="Glavina del Rio T."/>
            <person name="Dalin E."/>
            <person name="Tice H."/>
            <person name="Pitluck S."/>
            <person name="Chertkov O."/>
            <person name="Brettin T."/>
            <person name="Bruce D."/>
            <person name="Detter J.C."/>
            <person name="Han C."/>
            <person name="Schmutz J."/>
            <person name="Larimer F."/>
            <person name="Land M."/>
            <person name="Hauser L."/>
            <person name="Kyrpides N."/>
            <person name="Kim E."/>
            <person name="Zhao J.-S."/>
            <person name="Richardson P."/>
        </authorList>
    </citation>
    <scope>NUCLEOTIDE SEQUENCE [LARGE SCALE GENOMIC DNA]</scope>
    <source>
        <strain evidence="1 2">HAW-EB3</strain>
    </source>
</reference>
<dbReference type="KEGG" id="sse:Ssed_3005"/>
<evidence type="ECO:0000313" key="2">
    <source>
        <dbReference type="Proteomes" id="UP000002015"/>
    </source>
</evidence>
<dbReference type="SUPFAM" id="SSF52540">
    <property type="entry name" value="P-loop containing nucleoside triphosphate hydrolases"/>
    <property type="match status" value="1"/>
</dbReference>
<gene>
    <name evidence="1" type="ordered locus">Ssed_3005</name>
</gene>
<dbReference type="AlphaFoldDB" id="A8FXN6"/>
<accession>A8FXN6</accession>
<dbReference type="Proteomes" id="UP000002015">
    <property type="component" value="Chromosome"/>
</dbReference>
<dbReference type="Gene3D" id="3.40.50.300">
    <property type="entry name" value="P-loop containing nucleotide triphosphate hydrolases"/>
    <property type="match status" value="1"/>
</dbReference>